<accession>A0AA39CYM1</accession>
<dbReference type="Pfam" id="PF05199">
    <property type="entry name" value="GMC_oxred_C"/>
    <property type="match status" value="1"/>
</dbReference>
<organism evidence="5 6">
    <name type="scientific">Knufia peltigerae</name>
    <dbReference type="NCBI Taxonomy" id="1002370"/>
    <lineage>
        <taxon>Eukaryota</taxon>
        <taxon>Fungi</taxon>
        <taxon>Dikarya</taxon>
        <taxon>Ascomycota</taxon>
        <taxon>Pezizomycotina</taxon>
        <taxon>Eurotiomycetes</taxon>
        <taxon>Chaetothyriomycetidae</taxon>
        <taxon>Chaetothyriales</taxon>
        <taxon>Trichomeriaceae</taxon>
        <taxon>Knufia</taxon>
    </lineage>
</organism>
<comment type="caution">
    <text evidence="5">The sequence shown here is derived from an EMBL/GenBank/DDBJ whole genome shotgun (WGS) entry which is preliminary data.</text>
</comment>
<keyword evidence="6" id="KW-1185">Reference proteome</keyword>
<dbReference type="InterPro" id="IPR012132">
    <property type="entry name" value="GMC_OxRdtase"/>
</dbReference>
<dbReference type="Proteomes" id="UP001172681">
    <property type="component" value="Unassembled WGS sequence"/>
</dbReference>
<evidence type="ECO:0000259" key="4">
    <source>
        <dbReference type="PROSITE" id="PS00624"/>
    </source>
</evidence>
<feature type="domain" description="Glucose-methanol-choline oxidoreductase N-terminal" evidence="4">
    <location>
        <begin position="271"/>
        <end position="285"/>
    </location>
</feature>
<comment type="similarity">
    <text evidence="1">Belongs to the GMC oxidoreductase family.</text>
</comment>
<evidence type="ECO:0000256" key="2">
    <source>
        <dbReference type="PIRSR" id="PIRSR000137-1"/>
    </source>
</evidence>
<dbReference type="GO" id="GO:0050660">
    <property type="term" value="F:flavin adenine dinucleotide binding"/>
    <property type="evidence" value="ECO:0007669"/>
    <property type="project" value="InterPro"/>
</dbReference>
<dbReference type="InterPro" id="IPR007867">
    <property type="entry name" value="GMC_OxRtase_C"/>
</dbReference>
<dbReference type="GO" id="GO:0016614">
    <property type="term" value="F:oxidoreductase activity, acting on CH-OH group of donors"/>
    <property type="evidence" value="ECO:0007669"/>
    <property type="project" value="InterPro"/>
</dbReference>
<sequence>MDPQFDFIVVGAGNSGAVVAGRLANSNSRPSVLLIEAGGDNNDDDLYRPCDRFRNPYLHPEIAVDYETVPNRHLNGRVLSYLRGIGLGGCSVANFLGYIRGAASDYNTWAEMVGDDTYKWENVVERYKEIEALHFEDDGDAEQWVRLQPGVHGFDGPLDLELFARNKWPKGTDILMKALREFGWPVNRDQNSGHLVGVGAVTTTTYKGRRTTSSTAFLSKRPSNLQIWTKTAVHRVLFDDARAGSPPRAIGVVLADGREIRARKETILSLGSIDTPKLLLLSGIGPKQELQSLGIPCRRDIPNIGKELIDHPYLVLRWGATSELSDRTAFEFDPEKVAAARERWNKDFSGPDASRHLSNLIGFLKLDPKKYSTAELRKLGPHIQNWLGQDDAPQFEVFLAGAIPSTWDTSNGPEALGVAVMLMNPQSRGSVTIRSRDPTAPPVIDTNFLAHPYDRRTYVDALREVIQFIKSKHLSKYIVCDVNVPSTENDEGILQWIKENLLSILHGVGTVKMGSDSDPKACVDTDMNVRGVEGLRVADLSVCPLITSNHTQSTAYLVGQIAYKKIAEKYHLDEAAKARLESVRPCLGSFSERQLRSLNPLMVGGFGHPYSSADVFFTE</sequence>
<evidence type="ECO:0000313" key="5">
    <source>
        <dbReference type="EMBL" id="KAJ9633859.1"/>
    </source>
</evidence>
<evidence type="ECO:0000256" key="3">
    <source>
        <dbReference type="PIRSR" id="PIRSR000137-2"/>
    </source>
</evidence>
<dbReference type="PANTHER" id="PTHR11552">
    <property type="entry name" value="GLUCOSE-METHANOL-CHOLINE GMC OXIDOREDUCTASE"/>
    <property type="match status" value="1"/>
</dbReference>
<name>A0AA39CYM1_9EURO</name>
<proteinExistence type="inferred from homology"/>
<dbReference type="PIRSF" id="PIRSF000137">
    <property type="entry name" value="Alcohol_oxidase"/>
    <property type="match status" value="1"/>
</dbReference>
<dbReference type="PROSITE" id="PS00624">
    <property type="entry name" value="GMC_OXRED_2"/>
    <property type="match status" value="1"/>
</dbReference>
<dbReference type="InterPro" id="IPR036188">
    <property type="entry name" value="FAD/NAD-bd_sf"/>
</dbReference>
<dbReference type="InterPro" id="IPR000172">
    <property type="entry name" value="GMC_OxRdtase_N"/>
</dbReference>
<evidence type="ECO:0000256" key="1">
    <source>
        <dbReference type="ARBA" id="ARBA00010790"/>
    </source>
</evidence>
<feature type="active site" description="Proton acceptor" evidence="2">
    <location>
        <position position="550"/>
    </location>
</feature>
<gene>
    <name evidence="5" type="ORF">H2204_006645</name>
</gene>
<reference evidence="5" key="1">
    <citation type="submission" date="2022-10" db="EMBL/GenBank/DDBJ databases">
        <title>Culturing micro-colonial fungi from biological soil crusts in the Mojave desert and describing Neophaeococcomyces mojavensis, and introducing the new genera and species Taxawa tesnikishii.</title>
        <authorList>
            <person name="Kurbessoian T."/>
            <person name="Stajich J.E."/>
        </authorList>
    </citation>
    <scope>NUCLEOTIDE SEQUENCE</scope>
    <source>
        <strain evidence="5">TK_35</strain>
    </source>
</reference>
<protein>
    <recommendedName>
        <fullName evidence="4">Glucose-methanol-choline oxidoreductase N-terminal domain-containing protein</fullName>
    </recommendedName>
</protein>
<dbReference type="SUPFAM" id="SSF54373">
    <property type="entry name" value="FAD-linked reductases, C-terminal domain"/>
    <property type="match status" value="1"/>
</dbReference>
<dbReference type="EMBL" id="JAPDRN010000042">
    <property type="protein sequence ID" value="KAJ9633859.1"/>
    <property type="molecule type" value="Genomic_DNA"/>
</dbReference>
<dbReference type="Gene3D" id="3.30.560.10">
    <property type="entry name" value="Glucose Oxidase, domain 3"/>
    <property type="match status" value="1"/>
</dbReference>
<comment type="cofactor">
    <cofactor evidence="3">
        <name>FAD</name>
        <dbReference type="ChEBI" id="CHEBI:57692"/>
    </cofactor>
</comment>
<dbReference type="PANTHER" id="PTHR11552:SF134">
    <property type="entry name" value="GLUCOSE-METHANOL-CHOLINE OXIDOREDUCTASE N-TERMINAL DOMAIN-CONTAINING PROTEIN"/>
    <property type="match status" value="1"/>
</dbReference>
<keyword evidence="3" id="KW-0285">Flavoprotein</keyword>
<keyword evidence="3" id="KW-0274">FAD</keyword>
<dbReference type="Gene3D" id="3.50.50.60">
    <property type="entry name" value="FAD/NAD(P)-binding domain"/>
    <property type="match status" value="1"/>
</dbReference>
<dbReference type="SUPFAM" id="SSF51905">
    <property type="entry name" value="FAD/NAD(P)-binding domain"/>
    <property type="match status" value="1"/>
</dbReference>
<dbReference type="Pfam" id="PF00732">
    <property type="entry name" value="GMC_oxred_N"/>
    <property type="match status" value="1"/>
</dbReference>
<dbReference type="AlphaFoldDB" id="A0AA39CYM1"/>
<evidence type="ECO:0000313" key="6">
    <source>
        <dbReference type="Proteomes" id="UP001172681"/>
    </source>
</evidence>
<feature type="active site" description="Proton donor" evidence="2">
    <location>
        <position position="506"/>
    </location>
</feature>
<feature type="binding site" evidence="3">
    <location>
        <position position="233"/>
    </location>
    <ligand>
        <name>FAD</name>
        <dbReference type="ChEBI" id="CHEBI:57692"/>
    </ligand>
</feature>